<dbReference type="NCBIfam" id="NF007557">
    <property type="entry name" value="PRK10178.1"/>
    <property type="match status" value="1"/>
</dbReference>
<evidence type="ECO:0000256" key="8">
    <source>
        <dbReference type="ARBA" id="ARBA00023316"/>
    </source>
</evidence>
<proteinExistence type="inferred from homology"/>
<dbReference type="Pfam" id="PF01427">
    <property type="entry name" value="Peptidase_M15"/>
    <property type="match status" value="1"/>
</dbReference>
<dbReference type="GO" id="GO:0071555">
    <property type="term" value="P:cell wall organization"/>
    <property type="evidence" value="ECO:0007669"/>
    <property type="project" value="UniProtKB-KW"/>
</dbReference>
<dbReference type="GO" id="GO:0160237">
    <property type="term" value="F:D-Ala-D-Ala dipeptidase activity"/>
    <property type="evidence" value="ECO:0007669"/>
    <property type="project" value="UniProtKB-EC"/>
</dbReference>
<evidence type="ECO:0000256" key="1">
    <source>
        <dbReference type="ARBA" id="ARBA00001362"/>
    </source>
</evidence>
<feature type="binding site" evidence="9">
    <location>
        <position position="419"/>
    </location>
    <ligand>
        <name>Zn(2+)</name>
        <dbReference type="ChEBI" id="CHEBI:29105"/>
        <note>catalytic</note>
    </ligand>
</feature>
<organism evidence="11 12">
    <name type="scientific">Syntrophus gentianae</name>
    <dbReference type="NCBI Taxonomy" id="43775"/>
    <lineage>
        <taxon>Bacteria</taxon>
        <taxon>Pseudomonadati</taxon>
        <taxon>Thermodesulfobacteriota</taxon>
        <taxon>Syntrophia</taxon>
        <taxon>Syntrophales</taxon>
        <taxon>Syntrophaceae</taxon>
        <taxon>Syntrophus</taxon>
    </lineage>
</organism>
<evidence type="ECO:0000256" key="6">
    <source>
        <dbReference type="ARBA" id="ARBA00022997"/>
    </source>
</evidence>
<protein>
    <recommendedName>
        <fullName evidence="9">D-alanyl-D-alanine dipeptidase</fullName>
        <shortName evidence="9">D-Ala-D-Ala dipeptidase</shortName>
        <ecNumber evidence="9">3.4.13.22</ecNumber>
    </recommendedName>
</protein>
<evidence type="ECO:0000256" key="9">
    <source>
        <dbReference type="HAMAP-Rule" id="MF_01924"/>
    </source>
</evidence>
<dbReference type="InterPro" id="IPR005490">
    <property type="entry name" value="LD_TPept_cat_dom"/>
</dbReference>
<comment type="similarity">
    <text evidence="9">Belongs to the peptidase M15D family.</text>
</comment>
<evidence type="ECO:0000256" key="7">
    <source>
        <dbReference type="ARBA" id="ARBA00023049"/>
    </source>
</evidence>
<keyword evidence="7 9" id="KW-0482">Metalloprotease</keyword>
<dbReference type="GO" id="GO:0008237">
    <property type="term" value="F:metallopeptidase activity"/>
    <property type="evidence" value="ECO:0007669"/>
    <property type="project" value="UniProtKB-KW"/>
</dbReference>
<dbReference type="GO" id="GO:0006508">
    <property type="term" value="P:proteolysis"/>
    <property type="evidence" value="ECO:0007669"/>
    <property type="project" value="UniProtKB-KW"/>
</dbReference>
<keyword evidence="3 9" id="KW-0479">Metal-binding</keyword>
<dbReference type="InterPro" id="IPR000755">
    <property type="entry name" value="A_A_dipeptidase"/>
</dbReference>
<keyword evidence="6 9" id="KW-0224">Dipeptidase</keyword>
<dbReference type="Gene3D" id="3.30.1380.10">
    <property type="match status" value="1"/>
</dbReference>
<dbReference type="RefSeq" id="WP_175476549.1">
    <property type="nucleotide sequence ID" value="NZ_FOBS01000023.1"/>
</dbReference>
<dbReference type="GO" id="GO:0016740">
    <property type="term" value="F:transferase activity"/>
    <property type="evidence" value="ECO:0007669"/>
    <property type="project" value="InterPro"/>
</dbReference>
<feature type="site" description="Transition state stabilizer" evidence="9">
    <location>
        <position position="325"/>
    </location>
</feature>
<sequence length="439" mass="49384">MRYFFMLLFAALFLVMALPCYSREVSQCGQVIVSVTESWNDSHATLFLFERREDRWQKMGKGIEAVVGRLGLAWDSASDGYLSGEPVKAEGDLKAPAGIFSIPLAMGMALRPPVGVSLPYQQIVKGTHCVDDPSSRYYNTILRESELPGGKGRDWKSSERMWEIADLYRLLMVVGYNTSSPKPGKGSCIFLHIGHPSGEPTSGCTALSEKDLTKIMKWMNPGKNPVLVQLPRDVYDRVWKIWHLPSPSLIEDRTAEKAIPLVNIQDIVPDVVVEMRYARSDNFTGRKIYDCGRCFLRAGTAAKVAIAQRDLKKKGLSLKMWDCYRPLSAQKLFWSLVPDPRFVADPKTGSRHNRGNAVDVTLMDSSGSELEMPTGFDDFSPRAGHGEKNLSPQAIENRRLLTEVMEKAGFRRFESEWWHYDDGNVTGEIIDVSFDDLCR</sequence>
<feature type="domain" description="L,D-TPase catalytic" evidence="10">
    <location>
        <begin position="91"/>
        <end position="228"/>
    </location>
</feature>
<gene>
    <name evidence="11" type="ORF">SAMN04489760_12333</name>
</gene>
<feature type="binding site" evidence="9">
    <location>
        <position position="352"/>
    </location>
    <ligand>
        <name>Zn(2+)</name>
        <dbReference type="ChEBI" id="CHEBI:29105"/>
        <note>catalytic</note>
    </ligand>
</feature>
<dbReference type="GO" id="GO:0008270">
    <property type="term" value="F:zinc ion binding"/>
    <property type="evidence" value="ECO:0007669"/>
    <property type="project" value="UniProtKB-UniRule"/>
</dbReference>
<comment type="function">
    <text evidence="9">Catalyzes hydrolysis of the D-alanyl-D-alanine dipeptide.</text>
</comment>
<feature type="binding site" evidence="9">
    <location>
        <position position="359"/>
    </location>
    <ligand>
        <name>Zn(2+)</name>
        <dbReference type="ChEBI" id="CHEBI:29105"/>
        <note>catalytic</note>
    </ligand>
</feature>
<dbReference type="CDD" id="cd14840">
    <property type="entry name" value="D-Ala-D-Ala_dipeptidase_Aad"/>
    <property type="match status" value="1"/>
</dbReference>
<feature type="active site" description="Proton donor/acceptor" evidence="9">
    <location>
        <position position="416"/>
    </location>
</feature>
<evidence type="ECO:0000256" key="2">
    <source>
        <dbReference type="ARBA" id="ARBA00022670"/>
    </source>
</evidence>
<evidence type="ECO:0000259" key="10">
    <source>
        <dbReference type="Pfam" id="PF03734"/>
    </source>
</evidence>
<evidence type="ECO:0000256" key="3">
    <source>
        <dbReference type="ARBA" id="ARBA00022723"/>
    </source>
</evidence>
<keyword evidence="4 9" id="KW-0378">Hydrolase</keyword>
<dbReference type="Pfam" id="PF03734">
    <property type="entry name" value="YkuD"/>
    <property type="match status" value="1"/>
</dbReference>
<dbReference type="Proteomes" id="UP000198744">
    <property type="component" value="Unassembled WGS sequence"/>
</dbReference>
<reference evidence="11 12" key="1">
    <citation type="submission" date="2016-10" db="EMBL/GenBank/DDBJ databases">
        <authorList>
            <person name="de Groot N.N."/>
        </authorList>
    </citation>
    <scope>NUCLEOTIDE SEQUENCE [LARGE SCALE GENOMIC DNA]</scope>
    <source>
        <strain evidence="11 12">DSM 8423</strain>
    </source>
</reference>
<keyword evidence="8" id="KW-0961">Cell wall biogenesis/degradation</keyword>
<dbReference type="PANTHER" id="PTHR43126">
    <property type="entry name" value="D-ALANYL-D-ALANINE DIPEPTIDASE"/>
    <property type="match status" value="1"/>
</dbReference>
<dbReference type="InterPro" id="IPR009045">
    <property type="entry name" value="Zn_M74/Hedgehog-like"/>
</dbReference>
<dbReference type="EC" id="3.4.13.22" evidence="9"/>
<keyword evidence="12" id="KW-1185">Reference proteome</keyword>
<dbReference type="SUPFAM" id="SSF55166">
    <property type="entry name" value="Hedgehog/DD-peptidase"/>
    <property type="match status" value="1"/>
</dbReference>
<dbReference type="HAMAP" id="MF_01924">
    <property type="entry name" value="A_A_dipeptidase"/>
    <property type="match status" value="1"/>
</dbReference>
<name>A0A1H7ZG06_9BACT</name>
<evidence type="ECO:0000256" key="4">
    <source>
        <dbReference type="ARBA" id="ARBA00022801"/>
    </source>
</evidence>
<evidence type="ECO:0000313" key="12">
    <source>
        <dbReference type="Proteomes" id="UP000198744"/>
    </source>
</evidence>
<dbReference type="AlphaFoldDB" id="A0A1H7ZG06"/>
<comment type="catalytic activity">
    <reaction evidence="1 9">
        <text>D-alanyl-D-alanine + H2O = 2 D-alanine</text>
        <dbReference type="Rhea" id="RHEA:20661"/>
        <dbReference type="ChEBI" id="CHEBI:15377"/>
        <dbReference type="ChEBI" id="CHEBI:57416"/>
        <dbReference type="ChEBI" id="CHEBI:57822"/>
        <dbReference type="EC" id="3.4.13.22"/>
    </reaction>
</comment>
<comment type="cofactor">
    <cofactor evidence="9">
        <name>Zn(2+)</name>
        <dbReference type="ChEBI" id="CHEBI:29105"/>
    </cofactor>
    <text evidence="9">Binds 1 zinc ion per subunit.</text>
</comment>
<keyword evidence="5 9" id="KW-0862">Zinc</keyword>
<accession>A0A1H7ZG06</accession>
<evidence type="ECO:0000256" key="5">
    <source>
        <dbReference type="ARBA" id="ARBA00022833"/>
    </source>
</evidence>
<dbReference type="PANTHER" id="PTHR43126:SF1">
    <property type="entry name" value="D-ALANYL-D-ALANINE DIPEPTIDASE"/>
    <property type="match status" value="1"/>
</dbReference>
<evidence type="ECO:0000313" key="11">
    <source>
        <dbReference type="EMBL" id="SEM57502.1"/>
    </source>
</evidence>
<dbReference type="EMBL" id="FOBS01000023">
    <property type="protein sequence ID" value="SEM57502.1"/>
    <property type="molecule type" value="Genomic_DNA"/>
</dbReference>
<keyword evidence="2 9" id="KW-0645">Protease</keyword>